<accession>A0A2R5F5B0</accession>
<name>A0A2R5F5B0_9PROT</name>
<dbReference type="SUPFAM" id="SSF53335">
    <property type="entry name" value="S-adenosyl-L-methionine-dependent methyltransferases"/>
    <property type="match status" value="1"/>
</dbReference>
<dbReference type="EMBL" id="BDOQ01000003">
    <property type="protein sequence ID" value="GBG13546.1"/>
    <property type="molecule type" value="Genomic_DNA"/>
</dbReference>
<gene>
    <name evidence="3" type="ORF">NMK_1097</name>
</gene>
<dbReference type="InterPro" id="IPR038375">
    <property type="entry name" value="NDUFAF7_sf"/>
</dbReference>
<keyword evidence="1" id="KW-0489">Methyltransferase</keyword>
<dbReference type="InterPro" id="IPR029063">
    <property type="entry name" value="SAM-dependent_MTases_sf"/>
</dbReference>
<dbReference type="InterPro" id="IPR003788">
    <property type="entry name" value="NDUFAF7"/>
</dbReference>
<reference evidence="3 4" key="1">
    <citation type="journal article" date="2018" name="Environ. Microbiol.">
        <title>Isolation and genomic characterization of Novimethylophilus kurashikiensis gen. nov. sp. nov., a new lanthanide-dependent methylotrophic species of Methylophilaceae.</title>
        <authorList>
            <person name="Lv H."/>
            <person name="Sahin N."/>
            <person name="Tani A."/>
        </authorList>
    </citation>
    <scope>NUCLEOTIDE SEQUENCE [LARGE SCALE GENOMIC DNA]</scope>
    <source>
        <strain evidence="3 4">La2-4</strain>
    </source>
</reference>
<dbReference type="Pfam" id="PF02636">
    <property type="entry name" value="Methyltransf_28"/>
    <property type="match status" value="1"/>
</dbReference>
<evidence type="ECO:0000313" key="4">
    <source>
        <dbReference type="Proteomes" id="UP000245081"/>
    </source>
</evidence>
<evidence type="ECO:0000256" key="2">
    <source>
        <dbReference type="ARBA" id="ARBA00022679"/>
    </source>
</evidence>
<dbReference type="AlphaFoldDB" id="A0A2R5F5B0"/>
<keyword evidence="2" id="KW-0808">Transferase</keyword>
<evidence type="ECO:0008006" key="5">
    <source>
        <dbReference type="Google" id="ProtNLM"/>
    </source>
</evidence>
<comment type="caution">
    <text evidence="3">The sequence shown here is derived from an EMBL/GenBank/DDBJ whole genome shotgun (WGS) entry which is preliminary data.</text>
</comment>
<keyword evidence="4" id="KW-1185">Reference proteome</keyword>
<organism evidence="3 4">
    <name type="scientific">Novimethylophilus kurashikiensis</name>
    <dbReference type="NCBI Taxonomy" id="1825523"/>
    <lineage>
        <taxon>Bacteria</taxon>
        <taxon>Pseudomonadati</taxon>
        <taxon>Pseudomonadota</taxon>
        <taxon>Betaproteobacteria</taxon>
        <taxon>Nitrosomonadales</taxon>
        <taxon>Methylophilaceae</taxon>
        <taxon>Novimethylophilus</taxon>
    </lineage>
</organism>
<dbReference type="PANTHER" id="PTHR12049">
    <property type="entry name" value="PROTEIN ARGININE METHYLTRANSFERASE NDUFAF7, MITOCHONDRIAL"/>
    <property type="match status" value="1"/>
</dbReference>
<evidence type="ECO:0000313" key="3">
    <source>
        <dbReference type="EMBL" id="GBG13546.1"/>
    </source>
</evidence>
<proteinExistence type="predicted"/>
<dbReference type="GO" id="GO:0032259">
    <property type="term" value="P:methylation"/>
    <property type="evidence" value="ECO:0007669"/>
    <property type="project" value="UniProtKB-KW"/>
</dbReference>
<dbReference type="Proteomes" id="UP000245081">
    <property type="component" value="Unassembled WGS sequence"/>
</dbReference>
<dbReference type="Gene3D" id="3.40.50.12710">
    <property type="match status" value="1"/>
</dbReference>
<dbReference type="PANTHER" id="PTHR12049:SF7">
    <property type="entry name" value="PROTEIN ARGININE METHYLTRANSFERASE NDUFAF7, MITOCHONDRIAL"/>
    <property type="match status" value="1"/>
</dbReference>
<evidence type="ECO:0000256" key="1">
    <source>
        <dbReference type="ARBA" id="ARBA00022603"/>
    </source>
</evidence>
<sequence>MNFARYMEFALYAPGLGYYSAGSVKLGEDGDFVTAPEISSLFGRCVARQAAQVLAEVGGGSVLELGAGSGKLTVDVLSELDRLEQLPERYCILEVSGDLRARQQRLIQADLPPALAGRVSWFDALPETFAGVVLGNEVLDAVPVHLVAWTNEGLFERGVEFEDGRFAWRDQPLAEGPLLEAASPIDVLPEHLSEISLAANGLVTSLARMLEKGAVILVDYGFPRREFYHPHRAQGTLMCHYRHQSHDDPLIYPGLQDITAHVDFTAVAEAAIDGGASLMGYCSQTQFLINCGITNFLSEVSPSDAAAYLPLAAQAQKLLSPAEMGELFKAIAFGKGLKQPLLGFAGGDKRHTL</sequence>
<protein>
    <recommendedName>
        <fullName evidence="5">SAM-dependent methyltransferase</fullName>
    </recommendedName>
</protein>
<dbReference type="GO" id="GO:0035243">
    <property type="term" value="F:protein-arginine omega-N symmetric methyltransferase activity"/>
    <property type="evidence" value="ECO:0007669"/>
    <property type="project" value="TreeGrafter"/>
</dbReference>